<proteinExistence type="predicted"/>
<reference evidence="2 3" key="1">
    <citation type="journal article" date="2018" name="New Phytol.">
        <title>Phylogenomics of Endogonaceae and evolution of mycorrhizas within Mucoromycota.</title>
        <authorList>
            <person name="Chang Y."/>
            <person name="Desiro A."/>
            <person name="Na H."/>
            <person name="Sandor L."/>
            <person name="Lipzen A."/>
            <person name="Clum A."/>
            <person name="Barry K."/>
            <person name="Grigoriev I.V."/>
            <person name="Martin F.M."/>
            <person name="Stajich J.E."/>
            <person name="Smith M.E."/>
            <person name="Bonito G."/>
            <person name="Spatafora J.W."/>
        </authorList>
    </citation>
    <scope>NUCLEOTIDE SEQUENCE [LARGE SCALE GENOMIC DNA]</scope>
    <source>
        <strain evidence="2 3">GMNB39</strain>
    </source>
</reference>
<comment type="caution">
    <text evidence="2">The sequence shown here is derived from an EMBL/GenBank/DDBJ whole genome shotgun (WGS) entry which is preliminary data.</text>
</comment>
<accession>A0A433D476</accession>
<dbReference type="AlphaFoldDB" id="A0A433D476"/>
<organism evidence="2 3">
    <name type="scientific">Jimgerdemannia flammicorona</name>
    <dbReference type="NCBI Taxonomy" id="994334"/>
    <lineage>
        <taxon>Eukaryota</taxon>
        <taxon>Fungi</taxon>
        <taxon>Fungi incertae sedis</taxon>
        <taxon>Mucoromycota</taxon>
        <taxon>Mucoromycotina</taxon>
        <taxon>Endogonomycetes</taxon>
        <taxon>Endogonales</taxon>
        <taxon>Endogonaceae</taxon>
        <taxon>Jimgerdemannia</taxon>
    </lineage>
</organism>
<dbReference type="OrthoDB" id="2330750at2759"/>
<feature type="compositionally biased region" description="Low complexity" evidence="1">
    <location>
        <begin position="149"/>
        <end position="160"/>
    </location>
</feature>
<evidence type="ECO:0000313" key="2">
    <source>
        <dbReference type="EMBL" id="RUP45646.1"/>
    </source>
</evidence>
<sequence>MPKVKEEIPMKEAVPLEPEDLQQGKLYLLKINSVKLALFEGWNDDMCCFNLLREDAVPMRWSEARYLPGDFSAFDAFDSTGNPSIEMWRKSLRYPVPQNWFGMFEEARRKQRVWANGGDDDALPVVGSEHDVPYTIPPLPPTPPPTTPPQVSQVPQAPQDPQRKNSKWFGSSRRRKTKN</sequence>
<keyword evidence="3" id="KW-1185">Reference proteome</keyword>
<name>A0A433D476_9FUNG</name>
<evidence type="ECO:0000313" key="3">
    <source>
        <dbReference type="Proteomes" id="UP000268093"/>
    </source>
</evidence>
<evidence type="ECO:0000256" key="1">
    <source>
        <dbReference type="SAM" id="MobiDB-lite"/>
    </source>
</evidence>
<gene>
    <name evidence="2" type="ORF">BC936DRAFT_147908</name>
</gene>
<dbReference type="EMBL" id="RBNI01006967">
    <property type="protein sequence ID" value="RUP45646.1"/>
    <property type="molecule type" value="Genomic_DNA"/>
</dbReference>
<protein>
    <submittedName>
        <fullName evidence="2">Uncharacterized protein</fullName>
    </submittedName>
</protein>
<dbReference type="Proteomes" id="UP000268093">
    <property type="component" value="Unassembled WGS sequence"/>
</dbReference>
<feature type="compositionally biased region" description="Pro residues" evidence="1">
    <location>
        <begin position="135"/>
        <end position="148"/>
    </location>
</feature>
<feature type="region of interest" description="Disordered" evidence="1">
    <location>
        <begin position="120"/>
        <end position="179"/>
    </location>
</feature>